<evidence type="ECO:0000256" key="3">
    <source>
        <dbReference type="ARBA" id="ARBA00022475"/>
    </source>
</evidence>
<dbReference type="EMBL" id="WBJX01000001">
    <property type="protein sequence ID" value="KAB1639811.1"/>
    <property type="molecule type" value="Genomic_DNA"/>
</dbReference>
<feature type="transmembrane region" description="Helical" evidence="7">
    <location>
        <begin position="39"/>
        <end position="59"/>
    </location>
</feature>
<keyword evidence="10" id="KW-1185">Reference proteome</keyword>
<dbReference type="OrthoDB" id="9791874at2"/>
<keyword evidence="4 7" id="KW-0812">Transmembrane</keyword>
<name>A0A7J5B858_9MICO</name>
<dbReference type="PANTHER" id="PTHR30506:SF3">
    <property type="entry name" value="UPF0126 INNER MEMBRANE PROTEIN YADS-RELATED"/>
    <property type="match status" value="1"/>
</dbReference>
<evidence type="ECO:0000259" key="8">
    <source>
        <dbReference type="Pfam" id="PF03458"/>
    </source>
</evidence>
<sequence length="270" mass="28757">MDSPATTLPLWLDLTAIAIGAITAAMVAEQFRDKKLDWLGVVIIGITVGLGGGIIRDLLLGIRPVSMETEWFLFTAGAAALGGMLLQRVLRRMDGLVSVLDAAALGFFCAVGTLKAMNFELPILPTLLVGTVTAAGGGVVRDMLLGMPVGILFVGSLYAIAATAGSAAFVLADYLGVSQIIGIVICVAVTFAVRMASVWFGLSLPEQIALRMPRFRRSPRTGKTERERPFTDREILEASGFHALDTRPIAVLEEKRASQEQQRASGPNSE</sequence>
<evidence type="ECO:0000256" key="1">
    <source>
        <dbReference type="ARBA" id="ARBA00004651"/>
    </source>
</evidence>
<feature type="transmembrane region" description="Helical" evidence="7">
    <location>
        <begin position="123"/>
        <end position="140"/>
    </location>
</feature>
<keyword evidence="3" id="KW-1003">Cell membrane</keyword>
<dbReference type="InterPro" id="IPR005115">
    <property type="entry name" value="Gly_transporter"/>
</dbReference>
<accession>A0A7J5B858</accession>
<feature type="transmembrane region" description="Helical" evidence="7">
    <location>
        <begin position="97"/>
        <end position="117"/>
    </location>
</feature>
<feature type="domain" description="Glycine transporter" evidence="8">
    <location>
        <begin position="99"/>
        <end position="172"/>
    </location>
</feature>
<proteinExistence type="inferred from homology"/>
<evidence type="ECO:0000256" key="4">
    <source>
        <dbReference type="ARBA" id="ARBA00022692"/>
    </source>
</evidence>
<feature type="transmembrane region" description="Helical" evidence="7">
    <location>
        <begin position="6"/>
        <end position="27"/>
    </location>
</feature>
<feature type="transmembrane region" description="Helical" evidence="7">
    <location>
        <begin position="180"/>
        <end position="202"/>
    </location>
</feature>
<reference evidence="9 10" key="1">
    <citation type="submission" date="2019-09" db="EMBL/GenBank/DDBJ databases">
        <title>Phylogeny of genus Pseudoclavibacter and closely related genus.</title>
        <authorList>
            <person name="Li Y."/>
        </authorList>
    </citation>
    <scope>NUCLEOTIDE SEQUENCE [LARGE SCALE GENOMIC DNA]</scope>
    <source>
        <strain evidence="9 10">THG-MD12</strain>
    </source>
</reference>
<keyword evidence="5 7" id="KW-1133">Transmembrane helix</keyword>
<comment type="similarity">
    <text evidence="2">Belongs to the UPF0126 family.</text>
</comment>
<feature type="transmembrane region" description="Helical" evidence="7">
    <location>
        <begin position="71"/>
        <end position="90"/>
    </location>
</feature>
<comment type="caution">
    <text evidence="9">The sequence shown here is derived from an EMBL/GenBank/DDBJ whole genome shotgun (WGS) entry which is preliminary data.</text>
</comment>
<organism evidence="9 10">
    <name type="scientific">Pseudoclavibacter terrae</name>
    <dbReference type="NCBI Taxonomy" id="1530195"/>
    <lineage>
        <taxon>Bacteria</taxon>
        <taxon>Bacillati</taxon>
        <taxon>Actinomycetota</taxon>
        <taxon>Actinomycetes</taxon>
        <taxon>Micrococcales</taxon>
        <taxon>Microbacteriaceae</taxon>
        <taxon>Pseudoclavibacter</taxon>
    </lineage>
</organism>
<evidence type="ECO:0000256" key="6">
    <source>
        <dbReference type="ARBA" id="ARBA00023136"/>
    </source>
</evidence>
<dbReference type="RefSeq" id="WP_104253429.1">
    <property type="nucleotide sequence ID" value="NZ_CANKVH010000002.1"/>
</dbReference>
<protein>
    <recommendedName>
        <fullName evidence="8">Glycine transporter domain-containing protein</fullName>
    </recommendedName>
</protein>
<dbReference type="Pfam" id="PF03458">
    <property type="entry name" value="Gly_transporter"/>
    <property type="match status" value="2"/>
</dbReference>
<gene>
    <name evidence="9" type="ORF">F8O03_05725</name>
</gene>
<evidence type="ECO:0000256" key="2">
    <source>
        <dbReference type="ARBA" id="ARBA00008193"/>
    </source>
</evidence>
<comment type="subcellular location">
    <subcellularLocation>
        <location evidence="1">Cell membrane</location>
        <topology evidence="1">Multi-pass membrane protein</topology>
    </subcellularLocation>
</comment>
<feature type="transmembrane region" description="Helical" evidence="7">
    <location>
        <begin position="152"/>
        <end position="174"/>
    </location>
</feature>
<evidence type="ECO:0000256" key="7">
    <source>
        <dbReference type="SAM" id="Phobius"/>
    </source>
</evidence>
<dbReference type="GO" id="GO:0005886">
    <property type="term" value="C:plasma membrane"/>
    <property type="evidence" value="ECO:0007669"/>
    <property type="project" value="UniProtKB-SubCell"/>
</dbReference>
<evidence type="ECO:0000313" key="10">
    <source>
        <dbReference type="Proteomes" id="UP000490386"/>
    </source>
</evidence>
<dbReference type="Proteomes" id="UP000490386">
    <property type="component" value="Unassembled WGS sequence"/>
</dbReference>
<dbReference type="PANTHER" id="PTHR30506">
    <property type="entry name" value="INNER MEMBRANE PROTEIN"/>
    <property type="match status" value="1"/>
</dbReference>
<dbReference type="AlphaFoldDB" id="A0A7J5B858"/>
<feature type="domain" description="Glycine transporter" evidence="8">
    <location>
        <begin position="10"/>
        <end position="86"/>
    </location>
</feature>
<evidence type="ECO:0000256" key="5">
    <source>
        <dbReference type="ARBA" id="ARBA00022989"/>
    </source>
</evidence>
<evidence type="ECO:0000313" key="9">
    <source>
        <dbReference type="EMBL" id="KAB1639811.1"/>
    </source>
</evidence>
<keyword evidence="6 7" id="KW-0472">Membrane</keyword>